<sequence length="140" mass="16179">MLMTLEYAEQIEGIVYPAEFKEIETKEEVEKLSSLFYTHSVDKGKQHVEESSNPKVTEIVEVQNFHDSEFHLEELSFSLVELTILIEMLQRIDKESFANNPYLDLLNNLYGHGMNYILTSVPNYVLVLSSTQIFSKIKSV</sequence>
<evidence type="ECO:0000313" key="2">
    <source>
        <dbReference type="WBParaSite" id="MhA1_Contig1403.frz3.gene2"/>
    </source>
</evidence>
<name>A0A1I8B5A8_MELHA</name>
<proteinExistence type="predicted"/>
<protein>
    <submittedName>
        <fullName evidence="2">Conjugative transposon protein</fullName>
    </submittedName>
</protein>
<dbReference type="AlphaFoldDB" id="A0A1I8B5A8"/>
<evidence type="ECO:0000313" key="1">
    <source>
        <dbReference type="Proteomes" id="UP000095281"/>
    </source>
</evidence>
<dbReference type="WBParaSite" id="MhA1_Contig1403.frz3.gene2">
    <property type="protein sequence ID" value="MhA1_Contig1403.frz3.gene2"/>
    <property type="gene ID" value="MhA1_Contig1403.frz3.gene2"/>
</dbReference>
<dbReference type="Proteomes" id="UP000095281">
    <property type="component" value="Unplaced"/>
</dbReference>
<reference evidence="2" key="1">
    <citation type="submission" date="2016-11" db="UniProtKB">
        <authorList>
            <consortium name="WormBaseParasite"/>
        </authorList>
    </citation>
    <scope>IDENTIFICATION</scope>
</reference>
<keyword evidence="1" id="KW-1185">Reference proteome</keyword>
<organism evidence="1 2">
    <name type="scientific">Meloidogyne hapla</name>
    <name type="common">Root-knot nematode worm</name>
    <dbReference type="NCBI Taxonomy" id="6305"/>
    <lineage>
        <taxon>Eukaryota</taxon>
        <taxon>Metazoa</taxon>
        <taxon>Ecdysozoa</taxon>
        <taxon>Nematoda</taxon>
        <taxon>Chromadorea</taxon>
        <taxon>Rhabditida</taxon>
        <taxon>Tylenchina</taxon>
        <taxon>Tylenchomorpha</taxon>
        <taxon>Tylenchoidea</taxon>
        <taxon>Meloidogynidae</taxon>
        <taxon>Meloidogyninae</taxon>
        <taxon>Meloidogyne</taxon>
    </lineage>
</organism>
<accession>A0A1I8B5A8</accession>